<accession>A0ABQ1B409</accession>
<feature type="region of interest" description="Disordered" evidence="1">
    <location>
        <begin position="83"/>
        <end position="140"/>
    </location>
</feature>
<feature type="compositionally biased region" description="Polar residues" evidence="1">
    <location>
        <begin position="130"/>
        <end position="140"/>
    </location>
</feature>
<proteinExistence type="predicted"/>
<reference evidence="2 3" key="1">
    <citation type="submission" date="2020-01" db="EMBL/GenBank/DDBJ databases">
        <title>Draft genome sequence of Aspergillus udagawae IFM 53868.</title>
        <authorList>
            <person name="Takahashi H."/>
            <person name="Yaguchi T."/>
        </authorList>
    </citation>
    <scope>NUCLEOTIDE SEQUENCE [LARGE SCALE GENOMIC DNA]</scope>
    <source>
        <strain evidence="2 3">IFM 53868</strain>
    </source>
</reference>
<dbReference type="EMBL" id="BLKG01000090">
    <property type="protein sequence ID" value="GFF93362.1"/>
    <property type="molecule type" value="Genomic_DNA"/>
</dbReference>
<keyword evidence="3" id="KW-1185">Reference proteome</keyword>
<evidence type="ECO:0000256" key="1">
    <source>
        <dbReference type="SAM" id="MobiDB-lite"/>
    </source>
</evidence>
<evidence type="ECO:0000313" key="3">
    <source>
        <dbReference type="Proteomes" id="UP000465266"/>
    </source>
</evidence>
<evidence type="ECO:0000313" key="2">
    <source>
        <dbReference type="EMBL" id="GFF93362.1"/>
    </source>
</evidence>
<organism evidence="2 3">
    <name type="scientific">Aspergillus udagawae</name>
    <dbReference type="NCBI Taxonomy" id="91492"/>
    <lineage>
        <taxon>Eukaryota</taxon>
        <taxon>Fungi</taxon>
        <taxon>Dikarya</taxon>
        <taxon>Ascomycota</taxon>
        <taxon>Pezizomycotina</taxon>
        <taxon>Eurotiomycetes</taxon>
        <taxon>Eurotiomycetidae</taxon>
        <taxon>Eurotiales</taxon>
        <taxon>Aspergillaceae</taxon>
        <taxon>Aspergillus</taxon>
        <taxon>Aspergillus subgen. Fumigati</taxon>
    </lineage>
</organism>
<sequence>MSIWRPTYKLEGGVEVFEAFPEVNQEIFRTDDGQPLETKSLRLNLKDFTTVDLTRNYAGLDNLEVIISSKQLCEFLARAELRQETEERRTGSINRIRPGVQKRRRPSTPDSDTQSEEERKRARYNDSEYHPSSSPMGSDG</sequence>
<feature type="compositionally biased region" description="Basic and acidic residues" evidence="1">
    <location>
        <begin position="116"/>
        <end position="129"/>
    </location>
</feature>
<gene>
    <name evidence="2" type="ORF">IFM53868_07160</name>
</gene>
<protein>
    <submittedName>
        <fullName evidence="2">Uncharacterized protein</fullName>
    </submittedName>
</protein>
<comment type="caution">
    <text evidence="2">The sequence shown here is derived from an EMBL/GenBank/DDBJ whole genome shotgun (WGS) entry which is preliminary data.</text>
</comment>
<name>A0ABQ1B409_9EURO</name>
<dbReference type="Proteomes" id="UP000465266">
    <property type="component" value="Unassembled WGS sequence"/>
</dbReference>